<keyword evidence="1" id="KW-0863">Zinc-finger</keyword>
<evidence type="ECO:0000256" key="2">
    <source>
        <dbReference type="SAM" id="MobiDB-lite"/>
    </source>
</evidence>
<dbReference type="AlphaFoldDB" id="A0A8H6LSC5"/>
<comment type="caution">
    <text evidence="4">The sequence shown here is derived from an EMBL/GenBank/DDBJ whole genome shotgun (WGS) entry which is preliminary data.</text>
</comment>
<feature type="compositionally biased region" description="Low complexity" evidence="2">
    <location>
        <begin position="812"/>
        <end position="833"/>
    </location>
</feature>
<feature type="region of interest" description="Disordered" evidence="2">
    <location>
        <begin position="914"/>
        <end position="970"/>
    </location>
</feature>
<evidence type="ECO:0000313" key="5">
    <source>
        <dbReference type="Proteomes" id="UP000521943"/>
    </source>
</evidence>
<evidence type="ECO:0000313" key="4">
    <source>
        <dbReference type="EMBL" id="KAF6740900.1"/>
    </source>
</evidence>
<proteinExistence type="predicted"/>
<feature type="domain" description="SWIM-type" evidence="3">
    <location>
        <begin position="701"/>
        <end position="736"/>
    </location>
</feature>
<organism evidence="4 5">
    <name type="scientific">Ephemerocybe angulata</name>
    <dbReference type="NCBI Taxonomy" id="980116"/>
    <lineage>
        <taxon>Eukaryota</taxon>
        <taxon>Fungi</taxon>
        <taxon>Dikarya</taxon>
        <taxon>Basidiomycota</taxon>
        <taxon>Agaricomycotina</taxon>
        <taxon>Agaricomycetes</taxon>
        <taxon>Agaricomycetidae</taxon>
        <taxon>Agaricales</taxon>
        <taxon>Agaricineae</taxon>
        <taxon>Psathyrellaceae</taxon>
        <taxon>Ephemerocybe</taxon>
    </lineage>
</organism>
<keyword evidence="1" id="KW-0479">Metal-binding</keyword>
<feature type="region of interest" description="Disordered" evidence="2">
    <location>
        <begin position="796"/>
        <end position="833"/>
    </location>
</feature>
<gene>
    <name evidence="4" type="ORF">DFP72DRAFT_1127735</name>
</gene>
<dbReference type="Proteomes" id="UP000521943">
    <property type="component" value="Unassembled WGS sequence"/>
</dbReference>
<keyword evidence="5" id="KW-1185">Reference proteome</keyword>
<protein>
    <recommendedName>
        <fullName evidence="3">SWIM-type domain-containing protein</fullName>
    </recommendedName>
</protein>
<name>A0A8H6LSC5_9AGAR</name>
<sequence>MLETSFWVGSRGGFPSEGRDPTLRYCRPGRPLGNAHIPTKSLLLGPLQQVALDALISSGAIQTRIYDENDEASQSELAKYCEGEGFRTGAARPLESRWSAVWSTSWDGASGITKRTLYQCLCGVDPSVRHGKRHRLDGTADDRRIPYAHTGCLAHLEVTERLSNSEGNGAILRISGYAYHNEECLKTSLGRLPAIPLHPHVYEVATQQMEDGASITAIQAKNRDMIAKRAYNGMLTWDPRTANVRYNLQATDHTSLYRIFARKNGIDIRKAPQYNIDDWLNPNSSNYNAQLAAAIFYYRARSEAGQRFKICISTADMTSASWTHAHRSQLVLDGTFGVCSSRLLLFIALATDGDGKGVPLAFFLFSAPTGNQATHAGYNTEILTELLFEWKSHLERNQPQRPVSNLEHISVEFEPLVAITDTDTKERGALLHTWPRIYLLLCKFHLRQCWSNHRKTALPVRGMDPYWRETVVNELRSLEVQLIATVEHAAALQLVERFRAWLQPLASEGLKSRPAAEGGLKHLEYLLANWLPVSFWKCWSERGRLEASARLAVPVEGVIPTTNHLESFNGLLKRKYLVQWLHSGHRLRFDTLISLLVLKILPGIYAHHQQRKQYVEWLRTRFQGHTNGRDITEVHEQYLQDRNRASAKNGLCWWEDDEARDRGAAAVISERRFVSIARSGNDTYVAECTPSSRWNGARTSYQCAISRSGISACTCPDFDTGGGACKHLRALRFAIYGYIQQGYEQATFRFPTTREDAQQLVLALQQHHHEPAHTDSIPAPHLNLPNLDLASIQSLGNDTTTIGDNDDDNENFDNSSPNSELAHALESSSLDSSSDQATHSLDALCVQLKLKLGFESDRLLPSLHGLLNLVDSNLESGGVGYQESNMKEMSELLHVLASKFARLTTQASPHASTSEYQQGWCPTVHTPESSVTGDGGVVERGRKGSAGTRIPLLAPSPERRQKRKDSFAPL</sequence>
<keyword evidence="1" id="KW-0862">Zinc</keyword>
<dbReference type="InterPro" id="IPR007527">
    <property type="entry name" value="Znf_SWIM"/>
</dbReference>
<dbReference type="OrthoDB" id="2422225at2759"/>
<reference evidence="4 5" key="1">
    <citation type="submission" date="2020-07" db="EMBL/GenBank/DDBJ databases">
        <title>Comparative genomics of pyrophilous fungi reveals a link between fire events and developmental genes.</title>
        <authorList>
            <consortium name="DOE Joint Genome Institute"/>
            <person name="Steindorff A.S."/>
            <person name="Carver A."/>
            <person name="Calhoun S."/>
            <person name="Stillman K."/>
            <person name="Liu H."/>
            <person name="Lipzen A."/>
            <person name="Pangilinan J."/>
            <person name="Labutti K."/>
            <person name="Bruns T.D."/>
            <person name="Grigoriev I.V."/>
        </authorList>
    </citation>
    <scope>NUCLEOTIDE SEQUENCE [LARGE SCALE GENOMIC DNA]</scope>
    <source>
        <strain evidence="4 5">CBS 144469</strain>
    </source>
</reference>
<accession>A0A8H6LSC5</accession>
<evidence type="ECO:0000259" key="3">
    <source>
        <dbReference type="PROSITE" id="PS50966"/>
    </source>
</evidence>
<dbReference type="PROSITE" id="PS50966">
    <property type="entry name" value="ZF_SWIM"/>
    <property type="match status" value="1"/>
</dbReference>
<dbReference type="EMBL" id="JACGCI010000372">
    <property type="protein sequence ID" value="KAF6740900.1"/>
    <property type="molecule type" value="Genomic_DNA"/>
</dbReference>
<dbReference type="GO" id="GO:0008270">
    <property type="term" value="F:zinc ion binding"/>
    <property type="evidence" value="ECO:0007669"/>
    <property type="project" value="UniProtKB-KW"/>
</dbReference>
<evidence type="ECO:0000256" key="1">
    <source>
        <dbReference type="PROSITE-ProRule" id="PRU00325"/>
    </source>
</evidence>